<evidence type="ECO:0000313" key="1">
    <source>
        <dbReference type="EMBL" id="CAD8165023.1"/>
    </source>
</evidence>
<sequence>MTPEGILIQASNNKIYTQQCGPDFIKMNSQHIFIICSQLYEYQYGYRKIIKIIIDILN</sequence>
<evidence type="ECO:0000313" key="2">
    <source>
        <dbReference type="Proteomes" id="UP000683925"/>
    </source>
</evidence>
<proteinExistence type="predicted"/>
<protein>
    <submittedName>
        <fullName evidence="1">Uncharacterized protein</fullName>
    </submittedName>
</protein>
<dbReference type="Proteomes" id="UP000683925">
    <property type="component" value="Unassembled WGS sequence"/>
</dbReference>
<accession>A0A8S1ULP6</accession>
<organism evidence="1 2">
    <name type="scientific">Paramecium octaurelia</name>
    <dbReference type="NCBI Taxonomy" id="43137"/>
    <lineage>
        <taxon>Eukaryota</taxon>
        <taxon>Sar</taxon>
        <taxon>Alveolata</taxon>
        <taxon>Ciliophora</taxon>
        <taxon>Intramacronucleata</taxon>
        <taxon>Oligohymenophorea</taxon>
        <taxon>Peniculida</taxon>
        <taxon>Parameciidae</taxon>
        <taxon>Paramecium</taxon>
    </lineage>
</organism>
<dbReference type="AlphaFoldDB" id="A0A8S1ULP6"/>
<name>A0A8S1ULP6_PAROT</name>
<comment type="caution">
    <text evidence="1">The sequence shown here is derived from an EMBL/GenBank/DDBJ whole genome shotgun (WGS) entry which is preliminary data.</text>
</comment>
<dbReference type="EMBL" id="CAJJDP010000046">
    <property type="protein sequence ID" value="CAD8165023.1"/>
    <property type="molecule type" value="Genomic_DNA"/>
</dbReference>
<reference evidence="1" key="1">
    <citation type="submission" date="2021-01" db="EMBL/GenBank/DDBJ databases">
        <authorList>
            <consortium name="Genoscope - CEA"/>
            <person name="William W."/>
        </authorList>
    </citation>
    <scope>NUCLEOTIDE SEQUENCE</scope>
</reference>
<gene>
    <name evidence="1" type="ORF">POCTA_138.1.T0460077</name>
</gene>
<keyword evidence="2" id="KW-1185">Reference proteome</keyword>